<dbReference type="Proteomes" id="UP001168821">
    <property type="component" value="Unassembled WGS sequence"/>
</dbReference>
<evidence type="ECO:0000313" key="2">
    <source>
        <dbReference type="EMBL" id="KAJ3658955.1"/>
    </source>
</evidence>
<dbReference type="EMBL" id="JALNTZ010000003">
    <property type="protein sequence ID" value="KAJ3658955.1"/>
    <property type="molecule type" value="Genomic_DNA"/>
</dbReference>
<sequence length="101" mass="11284">MQSNDRRISSMIDSVGSLGLDMIELDRGELIVPELTEHVHEFKLFFQNLIQHTYYSLADVRNQLRSSGDCSQCHQTQVSTESDGGCSPGQIGSNWARTPVI</sequence>
<feature type="region of interest" description="Disordered" evidence="1">
    <location>
        <begin position="77"/>
        <end position="101"/>
    </location>
</feature>
<gene>
    <name evidence="2" type="ORF">Zmor_010667</name>
</gene>
<protein>
    <submittedName>
        <fullName evidence="2">Uncharacterized protein</fullName>
    </submittedName>
</protein>
<proteinExistence type="predicted"/>
<comment type="caution">
    <text evidence="2">The sequence shown here is derived from an EMBL/GenBank/DDBJ whole genome shotgun (WGS) entry which is preliminary data.</text>
</comment>
<evidence type="ECO:0000313" key="3">
    <source>
        <dbReference type="Proteomes" id="UP001168821"/>
    </source>
</evidence>
<accession>A0AA38MJ03</accession>
<reference evidence="2" key="1">
    <citation type="journal article" date="2023" name="G3 (Bethesda)">
        <title>Whole genome assemblies of Zophobas morio and Tenebrio molitor.</title>
        <authorList>
            <person name="Kaur S."/>
            <person name="Stinson S.A."/>
            <person name="diCenzo G.C."/>
        </authorList>
    </citation>
    <scope>NUCLEOTIDE SEQUENCE</scope>
    <source>
        <strain evidence="2">QUZm001</strain>
    </source>
</reference>
<dbReference type="AlphaFoldDB" id="A0AA38MJ03"/>
<evidence type="ECO:0000256" key="1">
    <source>
        <dbReference type="SAM" id="MobiDB-lite"/>
    </source>
</evidence>
<feature type="compositionally biased region" description="Polar residues" evidence="1">
    <location>
        <begin position="90"/>
        <end position="101"/>
    </location>
</feature>
<name>A0AA38MJ03_9CUCU</name>
<organism evidence="2 3">
    <name type="scientific">Zophobas morio</name>
    <dbReference type="NCBI Taxonomy" id="2755281"/>
    <lineage>
        <taxon>Eukaryota</taxon>
        <taxon>Metazoa</taxon>
        <taxon>Ecdysozoa</taxon>
        <taxon>Arthropoda</taxon>
        <taxon>Hexapoda</taxon>
        <taxon>Insecta</taxon>
        <taxon>Pterygota</taxon>
        <taxon>Neoptera</taxon>
        <taxon>Endopterygota</taxon>
        <taxon>Coleoptera</taxon>
        <taxon>Polyphaga</taxon>
        <taxon>Cucujiformia</taxon>
        <taxon>Tenebrionidae</taxon>
        <taxon>Zophobas</taxon>
    </lineage>
</organism>
<keyword evidence="3" id="KW-1185">Reference proteome</keyword>